<dbReference type="Pfam" id="PF01300">
    <property type="entry name" value="Sua5_yciO_yrdC"/>
    <property type="match status" value="1"/>
</dbReference>
<dbReference type="FunFam" id="3.90.870.10:FF:000009">
    <property type="entry name" value="Threonylcarbamoyl-AMP synthase, putative"/>
    <property type="match status" value="1"/>
</dbReference>
<dbReference type="EC" id="2.7.7.87" evidence="3 13"/>
<evidence type="ECO:0000256" key="10">
    <source>
        <dbReference type="ARBA" id="ARBA00022840"/>
    </source>
</evidence>
<dbReference type="PIRSF" id="PIRSF004930">
    <property type="entry name" value="Tln_factor_SUA5"/>
    <property type="match status" value="1"/>
</dbReference>
<dbReference type="PROSITE" id="PS51163">
    <property type="entry name" value="YRDC"/>
    <property type="match status" value="1"/>
</dbReference>
<gene>
    <name evidence="17" type="ordered locus">Isop_1135</name>
</gene>
<dbReference type="InterPro" id="IPR006070">
    <property type="entry name" value="Sua5-like_dom"/>
</dbReference>
<dbReference type="InParanoid" id="E8R4X6"/>
<sequence>MSPLPSPEEFDDALGEPPVTAPTPDQLERAAHLIRQGRLVAFPTETVYGLGADATNPQAVASIFRAKGRPLSNPLIVHVREQTDARSLTTTWPELAQALADCFWPGPLTLVLPRSSRVPDVVAGGPAMRTVGLRAPAHPVARALLEACGVPLAAPSANRSEGLSPTRAEHVARAGLKGVALILDGGPCVQGIESTVLDLSGPRPRLLRPGALDPATLRQVVPELELPDAAAPLVGSPGLAPRHYAPRAPLRVAVDPANWRGGIAEAERLGVIHRVSSQDFQSNHPAHAVRIALPDDPAGFAAGLYAALHDLDQAGVTQIVVEAPPATEEWLAVRDRLRRASCPPGGSGV</sequence>
<dbReference type="Gene3D" id="3.40.50.11030">
    <property type="entry name" value="Threonylcarbamoyl-AMP synthase, C-terminal domain"/>
    <property type="match status" value="1"/>
</dbReference>
<dbReference type="PANTHER" id="PTHR17490:SF16">
    <property type="entry name" value="THREONYLCARBAMOYL-AMP SYNTHASE"/>
    <property type="match status" value="1"/>
</dbReference>
<feature type="binding site" evidence="14">
    <location>
        <position position="73"/>
    </location>
    <ligand>
        <name>ATP</name>
        <dbReference type="ChEBI" id="CHEBI:30616"/>
    </ligand>
</feature>
<dbReference type="InterPro" id="IPR010923">
    <property type="entry name" value="T(6)A37_SUA5"/>
</dbReference>
<evidence type="ECO:0000256" key="2">
    <source>
        <dbReference type="ARBA" id="ARBA00007663"/>
    </source>
</evidence>
<evidence type="ECO:0000256" key="11">
    <source>
        <dbReference type="ARBA" id="ARBA00029774"/>
    </source>
</evidence>
<evidence type="ECO:0000256" key="4">
    <source>
        <dbReference type="ARBA" id="ARBA00015492"/>
    </source>
</evidence>
<comment type="catalytic activity">
    <reaction evidence="12 13">
        <text>L-threonine + hydrogencarbonate + ATP = L-threonylcarbamoyladenylate + diphosphate + H2O</text>
        <dbReference type="Rhea" id="RHEA:36407"/>
        <dbReference type="ChEBI" id="CHEBI:15377"/>
        <dbReference type="ChEBI" id="CHEBI:17544"/>
        <dbReference type="ChEBI" id="CHEBI:30616"/>
        <dbReference type="ChEBI" id="CHEBI:33019"/>
        <dbReference type="ChEBI" id="CHEBI:57926"/>
        <dbReference type="ChEBI" id="CHEBI:73682"/>
        <dbReference type="EC" id="2.7.7.87"/>
    </reaction>
</comment>
<dbReference type="GO" id="GO:0000049">
    <property type="term" value="F:tRNA binding"/>
    <property type="evidence" value="ECO:0007669"/>
    <property type="project" value="TreeGrafter"/>
</dbReference>
<evidence type="ECO:0000256" key="3">
    <source>
        <dbReference type="ARBA" id="ARBA00012584"/>
    </source>
</evidence>
<evidence type="ECO:0000256" key="6">
    <source>
        <dbReference type="ARBA" id="ARBA00022679"/>
    </source>
</evidence>
<dbReference type="InterPro" id="IPR050156">
    <property type="entry name" value="TC-AMP_synthase_SUA5"/>
</dbReference>
<dbReference type="Pfam" id="PF03481">
    <property type="entry name" value="Sua5_C"/>
    <property type="match status" value="1"/>
</dbReference>
<keyword evidence="7 13" id="KW-0819">tRNA processing</keyword>
<feature type="binding site" evidence="14">
    <location>
        <position position="244"/>
    </location>
    <ligand>
        <name>ATP</name>
        <dbReference type="ChEBI" id="CHEBI:30616"/>
    </ligand>
</feature>
<dbReference type="Proteomes" id="UP000008631">
    <property type="component" value="Chromosome"/>
</dbReference>
<evidence type="ECO:0000256" key="15">
    <source>
        <dbReference type="SAM" id="MobiDB-lite"/>
    </source>
</evidence>
<keyword evidence="9 13" id="KW-0547">Nucleotide-binding</keyword>
<dbReference type="AlphaFoldDB" id="E8R4X6"/>
<accession>E8R4X6</accession>
<dbReference type="GO" id="GO:0005524">
    <property type="term" value="F:ATP binding"/>
    <property type="evidence" value="ECO:0007669"/>
    <property type="project" value="UniProtKB-UniRule"/>
</dbReference>
<evidence type="ECO:0000256" key="7">
    <source>
        <dbReference type="ARBA" id="ARBA00022694"/>
    </source>
</evidence>
<dbReference type="InterPro" id="IPR038385">
    <property type="entry name" value="Sua5/YwlC_C"/>
</dbReference>
<feature type="binding site" evidence="14">
    <location>
        <position position="194"/>
    </location>
    <ligand>
        <name>L-threonine</name>
        <dbReference type="ChEBI" id="CHEBI:57926"/>
    </ligand>
</feature>
<organism evidence="17 18">
    <name type="scientific">Isosphaera pallida (strain ATCC 43644 / DSM 9630 / IS1B)</name>
    <dbReference type="NCBI Taxonomy" id="575540"/>
    <lineage>
        <taxon>Bacteria</taxon>
        <taxon>Pseudomonadati</taxon>
        <taxon>Planctomycetota</taxon>
        <taxon>Planctomycetia</taxon>
        <taxon>Isosphaerales</taxon>
        <taxon>Isosphaeraceae</taxon>
        <taxon>Isosphaera</taxon>
    </lineage>
</organism>
<dbReference type="GO" id="GO:0003725">
    <property type="term" value="F:double-stranded RNA binding"/>
    <property type="evidence" value="ECO:0007669"/>
    <property type="project" value="UniProtKB-UniRule"/>
</dbReference>
<dbReference type="HOGENOM" id="CLU_031397_0_2_0"/>
<feature type="binding site" evidence="14">
    <location>
        <position position="154"/>
    </location>
    <ligand>
        <name>L-threonine</name>
        <dbReference type="ChEBI" id="CHEBI:57926"/>
    </ligand>
</feature>
<feature type="binding site" evidence="14">
    <location>
        <position position="134"/>
    </location>
    <ligand>
        <name>L-threonine</name>
        <dbReference type="ChEBI" id="CHEBI:57926"/>
    </ligand>
</feature>
<dbReference type="Gene3D" id="3.90.870.10">
    <property type="entry name" value="DHBP synthase"/>
    <property type="match status" value="1"/>
</dbReference>
<keyword evidence="8 13" id="KW-0548">Nucleotidyltransferase</keyword>
<evidence type="ECO:0000259" key="16">
    <source>
        <dbReference type="PROSITE" id="PS51163"/>
    </source>
</evidence>
<evidence type="ECO:0000256" key="12">
    <source>
        <dbReference type="ARBA" id="ARBA00048366"/>
    </source>
</evidence>
<evidence type="ECO:0000313" key="18">
    <source>
        <dbReference type="Proteomes" id="UP000008631"/>
    </source>
</evidence>
<dbReference type="RefSeq" id="WP_013564011.1">
    <property type="nucleotide sequence ID" value="NC_014962.1"/>
</dbReference>
<dbReference type="GO" id="GO:0061710">
    <property type="term" value="F:L-threonylcarbamoyladenylate synthase"/>
    <property type="evidence" value="ECO:0007669"/>
    <property type="project" value="UniProtKB-EC"/>
</dbReference>
<feature type="binding site" evidence="14">
    <location>
        <position position="46"/>
    </location>
    <ligand>
        <name>L-threonine</name>
        <dbReference type="ChEBI" id="CHEBI:57926"/>
    </ligand>
</feature>
<evidence type="ECO:0000256" key="5">
    <source>
        <dbReference type="ARBA" id="ARBA00022490"/>
    </source>
</evidence>
<keyword evidence="18" id="KW-1185">Reference proteome</keyword>
<dbReference type="FunCoup" id="E8R4X6">
    <property type="interactions" value="436"/>
</dbReference>
<evidence type="ECO:0000313" key="17">
    <source>
        <dbReference type="EMBL" id="ADV61722.1"/>
    </source>
</evidence>
<keyword evidence="10 13" id="KW-0067">ATP-binding</keyword>
<dbReference type="InterPro" id="IPR005145">
    <property type="entry name" value="Sua5_C"/>
</dbReference>
<feature type="binding site" evidence="14">
    <location>
        <position position="208"/>
    </location>
    <ligand>
        <name>ATP</name>
        <dbReference type="ChEBI" id="CHEBI:30616"/>
    </ligand>
</feature>
<feature type="domain" description="YrdC-like" evidence="16">
    <location>
        <begin position="24"/>
        <end position="212"/>
    </location>
</feature>
<feature type="region of interest" description="Disordered" evidence="15">
    <location>
        <begin position="1"/>
        <end position="23"/>
    </location>
</feature>
<dbReference type="STRING" id="575540.Isop_1135"/>
<evidence type="ECO:0000256" key="13">
    <source>
        <dbReference type="PIRNR" id="PIRNR004930"/>
    </source>
</evidence>
<dbReference type="EMBL" id="CP002353">
    <property type="protein sequence ID" value="ADV61722.1"/>
    <property type="molecule type" value="Genomic_DNA"/>
</dbReference>
<evidence type="ECO:0000256" key="14">
    <source>
        <dbReference type="PIRSR" id="PIRSR004930-1"/>
    </source>
</evidence>
<comment type="function">
    <text evidence="13">Required for the formation of a threonylcarbamoyl group on adenosine at position 37 (t(6)A37) in tRNAs that read codons beginning with adenine.</text>
</comment>
<comment type="similarity">
    <text evidence="2 13">Belongs to the SUA5 family.</text>
</comment>
<name>E8R4X6_ISOPI</name>
<reference evidence="17 18" key="2">
    <citation type="journal article" date="2011" name="Stand. Genomic Sci.">
        <title>Complete genome sequence of Isosphaera pallida type strain (IS1B).</title>
        <authorList>
            <consortium name="US DOE Joint Genome Institute (JGI-PGF)"/>
            <person name="Goker M."/>
            <person name="Cleland D."/>
            <person name="Saunders E."/>
            <person name="Lapidus A."/>
            <person name="Nolan M."/>
            <person name="Lucas S."/>
            <person name="Hammon N."/>
            <person name="Deshpande S."/>
            <person name="Cheng J.F."/>
            <person name="Tapia R."/>
            <person name="Han C."/>
            <person name="Goodwin L."/>
            <person name="Pitluck S."/>
            <person name="Liolios K."/>
            <person name="Pagani I."/>
            <person name="Ivanova N."/>
            <person name="Mavromatis K."/>
            <person name="Pati A."/>
            <person name="Chen A."/>
            <person name="Palaniappan K."/>
            <person name="Land M."/>
            <person name="Hauser L."/>
            <person name="Chang Y.J."/>
            <person name="Jeffries C.D."/>
            <person name="Detter J.C."/>
            <person name="Beck B."/>
            <person name="Woyke T."/>
            <person name="Bristow J."/>
            <person name="Eisen J.A."/>
            <person name="Markowitz V."/>
            <person name="Hugenholtz P."/>
            <person name="Kyrpides N.C."/>
            <person name="Klenk H.P."/>
        </authorList>
    </citation>
    <scope>NUCLEOTIDE SEQUENCE [LARGE SCALE GENOMIC DNA]</scope>
    <source>
        <strain evidence="18">ATCC 43644 / DSM 9630 / IS1B</strain>
    </source>
</reference>
<proteinExistence type="inferred from homology"/>
<dbReference type="SUPFAM" id="SSF55821">
    <property type="entry name" value="YrdC/RibB"/>
    <property type="match status" value="1"/>
</dbReference>
<comment type="subcellular location">
    <subcellularLocation>
        <location evidence="1 13">Cytoplasm</location>
    </subcellularLocation>
</comment>
<dbReference type="PANTHER" id="PTHR17490">
    <property type="entry name" value="SUA5"/>
    <property type="match status" value="1"/>
</dbReference>
<reference key="1">
    <citation type="submission" date="2010-11" db="EMBL/GenBank/DDBJ databases">
        <title>The complete sequence of chromosome of Isophaera pallida ATCC 43644.</title>
        <authorList>
            <consortium name="US DOE Joint Genome Institute (JGI-PGF)"/>
            <person name="Lucas S."/>
            <person name="Copeland A."/>
            <person name="Lapidus A."/>
            <person name="Bruce D."/>
            <person name="Goodwin L."/>
            <person name="Pitluck S."/>
            <person name="Kyrpides N."/>
            <person name="Mavromatis K."/>
            <person name="Pagani I."/>
            <person name="Ivanova N."/>
            <person name="Saunders E."/>
            <person name="Brettin T."/>
            <person name="Detter J.C."/>
            <person name="Han C."/>
            <person name="Tapia R."/>
            <person name="Land M."/>
            <person name="Hauser L."/>
            <person name="Markowitz V."/>
            <person name="Cheng J.-F."/>
            <person name="Hugenholtz P."/>
            <person name="Woyke T."/>
            <person name="Wu D."/>
            <person name="Eisen J.A."/>
        </authorList>
    </citation>
    <scope>NUCLEOTIDE SEQUENCE</scope>
    <source>
        <strain>ATCC 43644</strain>
    </source>
</reference>
<dbReference type="OrthoDB" id="9814580at2"/>
<dbReference type="GO" id="GO:0005737">
    <property type="term" value="C:cytoplasm"/>
    <property type="evidence" value="ECO:0007669"/>
    <property type="project" value="UniProtKB-SubCell"/>
</dbReference>
<feature type="binding site" evidence="14">
    <location>
        <position position="130"/>
    </location>
    <ligand>
        <name>ATP</name>
        <dbReference type="ChEBI" id="CHEBI:30616"/>
    </ligand>
</feature>
<dbReference type="GO" id="GO:0006450">
    <property type="term" value="P:regulation of translational fidelity"/>
    <property type="evidence" value="ECO:0007669"/>
    <property type="project" value="TreeGrafter"/>
</dbReference>
<evidence type="ECO:0000256" key="1">
    <source>
        <dbReference type="ARBA" id="ARBA00004496"/>
    </source>
</evidence>
<evidence type="ECO:0000256" key="8">
    <source>
        <dbReference type="ARBA" id="ARBA00022695"/>
    </source>
</evidence>
<keyword evidence="6 13" id="KW-0808">Transferase</keyword>
<protein>
    <recommendedName>
        <fullName evidence="4 13">Threonylcarbamoyl-AMP synthase</fullName>
        <shortName evidence="13">TC-AMP synthase</shortName>
        <ecNumber evidence="3 13">2.7.7.87</ecNumber>
    </recommendedName>
    <alternativeName>
        <fullName evidence="11 13">L-threonylcarbamoyladenylate synthase</fullName>
    </alternativeName>
</protein>
<keyword evidence="5 13" id="KW-0963">Cytoplasm</keyword>
<dbReference type="NCBIfam" id="TIGR00057">
    <property type="entry name" value="L-threonylcarbamoyladenylate synthase"/>
    <property type="match status" value="1"/>
</dbReference>
<feature type="binding site" evidence="14">
    <location>
        <position position="156"/>
    </location>
    <ligand>
        <name>ATP</name>
        <dbReference type="ChEBI" id="CHEBI:30616"/>
    </ligand>
</feature>
<feature type="binding site" evidence="14">
    <location>
        <position position="69"/>
    </location>
    <ligand>
        <name>ATP</name>
        <dbReference type="ChEBI" id="CHEBI:30616"/>
    </ligand>
</feature>
<dbReference type="GO" id="GO:0008033">
    <property type="term" value="P:tRNA processing"/>
    <property type="evidence" value="ECO:0007669"/>
    <property type="project" value="UniProtKB-KW"/>
</dbReference>
<dbReference type="KEGG" id="ipa:Isop_1135"/>
<evidence type="ECO:0000256" key="9">
    <source>
        <dbReference type="ARBA" id="ARBA00022741"/>
    </source>
</evidence>
<feature type="binding site" evidence="14">
    <location>
        <position position="164"/>
    </location>
    <ligand>
        <name>ATP</name>
        <dbReference type="ChEBI" id="CHEBI:30616"/>
    </ligand>
</feature>
<feature type="binding site" evidence="14">
    <location>
        <position position="78"/>
    </location>
    <ligand>
        <name>L-threonine</name>
        <dbReference type="ChEBI" id="CHEBI:57926"/>
    </ligand>
</feature>
<dbReference type="eggNOG" id="COG0009">
    <property type="taxonomic scope" value="Bacteria"/>
</dbReference>
<dbReference type="InterPro" id="IPR017945">
    <property type="entry name" value="DHBP_synth_RibB-like_a/b_dom"/>
</dbReference>